<dbReference type="Gene3D" id="3.90.550.10">
    <property type="entry name" value="Spore Coat Polysaccharide Biosynthesis Protein SpsA, Chain A"/>
    <property type="match status" value="2"/>
</dbReference>
<keyword evidence="2" id="KW-0328">Glycosyltransferase</keyword>
<evidence type="ECO:0000313" key="8">
    <source>
        <dbReference type="EMBL" id="CAB4981395.1"/>
    </source>
</evidence>
<feature type="domain" description="Glycosyltransferase 2-like" evidence="4">
    <location>
        <begin position="17"/>
        <end position="117"/>
    </location>
</feature>
<gene>
    <name evidence="5" type="ORF">UFOPK1906_01578</name>
    <name evidence="6" type="ORF">UFOPK2624_01351</name>
    <name evidence="7" type="ORF">UFOPK3785_01092</name>
    <name evidence="8" type="ORF">UFOPK3927_00733</name>
</gene>
<organism evidence="5">
    <name type="scientific">freshwater metagenome</name>
    <dbReference type="NCBI Taxonomy" id="449393"/>
    <lineage>
        <taxon>unclassified sequences</taxon>
        <taxon>metagenomes</taxon>
        <taxon>ecological metagenomes</taxon>
    </lineage>
</organism>
<evidence type="ECO:0000256" key="2">
    <source>
        <dbReference type="ARBA" id="ARBA00022676"/>
    </source>
</evidence>
<dbReference type="InterPro" id="IPR029044">
    <property type="entry name" value="Nucleotide-diphossugar_trans"/>
</dbReference>
<evidence type="ECO:0000259" key="4">
    <source>
        <dbReference type="Pfam" id="PF00535"/>
    </source>
</evidence>
<keyword evidence="3" id="KW-0808">Transferase</keyword>
<evidence type="ECO:0000313" key="7">
    <source>
        <dbReference type="EMBL" id="CAB4955231.1"/>
    </source>
</evidence>
<proteinExistence type="inferred from homology"/>
<comment type="similarity">
    <text evidence="1">Belongs to the glycosyltransferase 2 family.</text>
</comment>
<dbReference type="Pfam" id="PF00535">
    <property type="entry name" value="Glycos_transf_2"/>
    <property type="match status" value="1"/>
</dbReference>
<evidence type="ECO:0000256" key="1">
    <source>
        <dbReference type="ARBA" id="ARBA00006739"/>
    </source>
</evidence>
<sequence length="453" mass="49365">MMSPKSRPFVRVVLLDFNGGQTIIEAVRAVVQTQWPADRIEIVCVDNGSTDGSLEAIQNEFPSVAVIRNGKNLGFPGNNSAMKELHGVDFVALVNSDAFVERNWLEPLVERAGTDRGIGAVSPKILFADRFLEITVKLQDDERRGPKPAALRGVSSNGQDVFTRCHVAGSGGRACDREGIFEWLNDGSIIRVPESIGGGTAGVTDVVVDIESHSNCMVTFGGSAEGEHNLSSGACVSLPLSVGRNPVDVVNNVGSWIDGTWTGHESGLYDVDRGQFDTSTEVGTWCGAAVLLRAEMIADVGLFDETFFLYYEDTDLAVRGRGRGWRFVTEPKSVVRHVHSASTVEGSAVAEHYIERNRLLVVLRHASVSDILRIFARHVLVTGSYLRTAYVAALSLRQRPDLTQVHRRTASFLAALKLLPRSLVSRRKIASHRLLSRHELVRQIGSRPDGSAA</sequence>
<evidence type="ECO:0000313" key="5">
    <source>
        <dbReference type="EMBL" id="CAB4632713.1"/>
    </source>
</evidence>
<dbReference type="InterPro" id="IPR001173">
    <property type="entry name" value="Glyco_trans_2-like"/>
</dbReference>
<dbReference type="SUPFAM" id="SSF53448">
    <property type="entry name" value="Nucleotide-diphospho-sugar transferases"/>
    <property type="match status" value="1"/>
</dbReference>
<accession>A0A6J6J899</accession>
<dbReference type="PANTHER" id="PTHR43179">
    <property type="entry name" value="RHAMNOSYLTRANSFERASE WBBL"/>
    <property type="match status" value="1"/>
</dbReference>
<dbReference type="AlphaFoldDB" id="A0A6J6J899"/>
<evidence type="ECO:0000256" key="3">
    <source>
        <dbReference type="ARBA" id="ARBA00022679"/>
    </source>
</evidence>
<name>A0A6J6J899_9ZZZZ</name>
<dbReference type="EMBL" id="CAFBOK010000070">
    <property type="protein sequence ID" value="CAB4981395.1"/>
    <property type="molecule type" value="Genomic_DNA"/>
</dbReference>
<evidence type="ECO:0000313" key="6">
    <source>
        <dbReference type="EMBL" id="CAB4715362.1"/>
    </source>
</evidence>
<reference evidence="5" key="1">
    <citation type="submission" date="2020-05" db="EMBL/GenBank/DDBJ databases">
        <authorList>
            <person name="Chiriac C."/>
            <person name="Salcher M."/>
            <person name="Ghai R."/>
            <person name="Kavagutti S V."/>
        </authorList>
    </citation>
    <scope>NUCLEOTIDE SEQUENCE</scope>
</reference>
<dbReference type="GO" id="GO:0016757">
    <property type="term" value="F:glycosyltransferase activity"/>
    <property type="evidence" value="ECO:0007669"/>
    <property type="project" value="UniProtKB-KW"/>
</dbReference>
<dbReference type="EMBL" id="CAEZXY010000070">
    <property type="protein sequence ID" value="CAB4715362.1"/>
    <property type="molecule type" value="Genomic_DNA"/>
</dbReference>
<dbReference type="EMBL" id="CAFBNJ010000054">
    <property type="protein sequence ID" value="CAB4955231.1"/>
    <property type="molecule type" value="Genomic_DNA"/>
</dbReference>
<dbReference type="PANTHER" id="PTHR43179:SF12">
    <property type="entry name" value="GALACTOFURANOSYLTRANSFERASE GLFT2"/>
    <property type="match status" value="1"/>
</dbReference>
<protein>
    <submittedName>
        <fullName evidence="5">Unannotated protein</fullName>
    </submittedName>
</protein>
<dbReference type="EMBL" id="CAEZVC010000123">
    <property type="protein sequence ID" value="CAB4632713.1"/>
    <property type="molecule type" value="Genomic_DNA"/>
</dbReference>